<evidence type="ECO:0000259" key="1">
    <source>
        <dbReference type="Pfam" id="PF00078"/>
    </source>
</evidence>
<dbReference type="Pfam" id="PF00078">
    <property type="entry name" value="RVT_1"/>
    <property type="match status" value="1"/>
</dbReference>
<dbReference type="Proteomes" id="UP000507470">
    <property type="component" value="Unassembled WGS sequence"/>
</dbReference>
<name>A0A6J8ESH7_MYTCO</name>
<gene>
    <name evidence="2" type="ORF">MCOR_54689</name>
</gene>
<dbReference type="EMBL" id="CACVKT020009675">
    <property type="protein sequence ID" value="CAC5422652.1"/>
    <property type="molecule type" value="Genomic_DNA"/>
</dbReference>
<accession>A0A6J8ESH7</accession>
<evidence type="ECO:0000313" key="3">
    <source>
        <dbReference type="Proteomes" id="UP000507470"/>
    </source>
</evidence>
<dbReference type="OrthoDB" id="6144109at2759"/>
<feature type="domain" description="Reverse transcriptase" evidence="1">
    <location>
        <begin position="102"/>
        <end position="177"/>
    </location>
</feature>
<proteinExistence type="predicted"/>
<reference evidence="2 3" key="1">
    <citation type="submission" date="2020-06" db="EMBL/GenBank/DDBJ databases">
        <authorList>
            <person name="Li R."/>
            <person name="Bekaert M."/>
        </authorList>
    </citation>
    <scope>NUCLEOTIDE SEQUENCE [LARGE SCALE GENOMIC DNA]</scope>
    <source>
        <strain evidence="3">wild</strain>
    </source>
</reference>
<dbReference type="InterPro" id="IPR000477">
    <property type="entry name" value="RT_dom"/>
</dbReference>
<organism evidence="2 3">
    <name type="scientific">Mytilus coruscus</name>
    <name type="common">Sea mussel</name>
    <dbReference type="NCBI Taxonomy" id="42192"/>
    <lineage>
        <taxon>Eukaryota</taxon>
        <taxon>Metazoa</taxon>
        <taxon>Spiralia</taxon>
        <taxon>Lophotrochozoa</taxon>
        <taxon>Mollusca</taxon>
        <taxon>Bivalvia</taxon>
        <taxon>Autobranchia</taxon>
        <taxon>Pteriomorphia</taxon>
        <taxon>Mytilida</taxon>
        <taxon>Mytiloidea</taxon>
        <taxon>Mytilidae</taxon>
        <taxon>Mytilinae</taxon>
        <taxon>Mytilus</taxon>
    </lineage>
</organism>
<evidence type="ECO:0000313" key="2">
    <source>
        <dbReference type="EMBL" id="CAC5422652.1"/>
    </source>
</evidence>
<sequence>MGIRHKRLLVDNMLDPMYIPNDILNQNIQIDEIQKVVLHLKDKKAPGIDGIYNEVLKNEPIIKLLQVLFQFCFDTGKVPSLWRKALIRPIPNSSAINPRIPLNYRGISVLSVIAKCYSFTLNNRVQQYLEDNGLIVDGQNGFRRDRSCEDHVFSLNCLIQDKKSTFATFVDLQKAFD</sequence>
<protein>
    <recommendedName>
        <fullName evidence="1">Reverse transcriptase domain-containing protein</fullName>
    </recommendedName>
</protein>
<dbReference type="AlphaFoldDB" id="A0A6J8ESH7"/>
<keyword evidence="3" id="KW-1185">Reference proteome</keyword>
<dbReference type="PANTHER" id="PTHR19446">
    <property type="entry name" value="REVERSE TRANSCRIPTASES"/>
    <property type="match status" value="1"/>
</dbReference>